<name>A0A0P0Z3N3_9HYPH</name>
<accession>A0A0P0Z3N3</accession>
<protein>
    <submittedName>
        <fullName evidence="1">Uncharacterized protein</fullName>
    </submittedName>
</protein>
<evidence type="ECO:0000313" key="1">
    <source>
        <dbReference type="EMBL" id="BAT28725.1"/>
    </source>
</evidence>
<dbReference type="AlphaFoldDB" id="A0A0P0Z3N3"/>
<proteinExistence type="predicted"/>
<reference evidence="1" key="1">
    <citation type="journal article" date="2015" name="Proc. Natl. Acad. Sci. U.S.A.">
        <title>Bacterial clade with the ribosomal RNA operon on a small plasmid rather than the chromosome.</title>
        <authorList>
            <person name="Anda M."/>
            <person name="Ohtsubo Y."/>
            <person name="Okubo T."/>
            <person name="Sugawara M."/>
            <person name="Nagata Y."/>
            <person name="Tsuda M."/>
            <person name="Minamisawa K."/>
            <person name="Mitsui H."/>
        </authorList>
    </citation>
    <scope>NUCLEOTIDE SEQUENCE</scope>
    <source>
        <strain evidence="1">JCM 14755</strain>
    </source>
</reference>
<dbReference type="Pfam" id="PF19551">
    <property type="entry name" value="DUF6074"/>
    <property type="match status" value="1"/>
</dbReference>
<dbReference type="InterPro" id="IPR045720">
    <property type="entry name" value="DUF6074"/>
</dbReference>
<organism evidence="1">
    <name type="scientific">Aureimonas frigidaquae</name>
    <dbReference type="NCBI Taxonomy" id="424757"/>
    <lineage>
        <taxon>Bacteria</taxon>
        <taxon>Pseudomonadati</taxon>
        <taxon>Pseudomonadota</taxon>
        <taxon>Alphaproteobacteria</taxon>
        <taxon>Hyphomicrobiales</taxon>
        <taxon>Aurantimonadaceae</taxon>
        <taxon>Aureimonas</taxon>
    </lineage>
</organism>
<dbReference type="RefSeq" id="WP_062225688.1">
    <property type="nucleotide sequence ID" value="NZ_BBWR01000002.1"/>
</dbReference>
<sequence>MQPDLFQPTVIVIPFPARMRVGHIRRTADRIVNSRTDREAAHYWKRAVEGLWRQMEKAGVPENRIEVEVNAFACCVQAEVTRISMAGTGGAA</sequence>
<dbReference type="EMBL" id="LC066377">
    <property type="protein sequence ID" value="BAT28725.1"/>
    <property type="molecule type" value="Genomic_DNA"/>
</dbReference>